<dbReference type="InterPro" id="IPR000719">
    <property type="entry name" value="Prot_kinase_dom"/>
</dbReference>
<keyword evidence="5" id="KW-0418">Kinase</keyword>
<gene>
    <name evidence="9" type="primary">zgc:113162</name>
</gene>
<name>A0A4W4GN57_ELEEL</name>
<dbReference type="SUPFAM" id="SSF56112">
    <property type="entry name" value="Protein kinase-like (PK-like)"/>
    <property type="match status" value="1"/>
</dbReference>
<dbReference type="GO" id="GO:0030036">
    <property type="term" value="P:actin cytoskeleton organization"/>
    <property type="evidence" value="ECO:0007669"/>
    <property type="project" value="TreeGrafter"/>
</dbReference>
<reference evidence="10" key="1">
    <citation type="journal article" date="2014" name="Science">
        <title>Nonhuman genetics. Genomic basis for the convergent evolution of electric organs.</title>
        <authorList>
            <person name="Gallant J.R."/>
            <person name="Traeger L.L."/>
            <person name="Volkening J.D."/>
            <person name="Moffett H."/>
            <person name="Chen P.H."/>
            <person name="Novina C.D."/>
            <person name="Phillips G.N.Jr."/>
            <person name="Anand R."/>
            <person name="Wells G.B."/>
            <person name="Pinch M."/>
            <person name="Guth R."/>
            <person name="Unguez G.A."/>
            <person name="Albert J.S."/>
            <person name="Zakon H.H."/>
            <person name="Samanta M.P."/>
            <person name="Sussman M.R."/>
        </authorList>
    </citation>
    <scope>NUCLEOTIDE SEQUENCE [LARGE SCALE GENOMIC DNA]</scope>
</reference>
<reference evidence="9" key="5">
    <citation type="submission" date="2025-09" db="UniProtKB">
        <authorList>
            <consortium name="Ensembl"/>
        </authorList>
    </citation>
    <scope>IDENTIFICATION</scope>
</reference>
<dbReference type="Ensembl" id="ENSEEET00000038369.2">
    <property type="protein sequence ID" value="ENSEEEP00000037929.2"/>
    <property type="gene ID" value="ENSEEEG00000018021.2"/>
</dbReference>
<dbReference type="GO" id="GO:0005737">
    <property type="term" value="C:cytoplasm"/>
    <property type="evidence" value="ECO:0007669"/>
    <property type="project" value="TreeGrafter"/>
</dbReference>
<evidence type="ECO:0000256" key="2">
    <source>
        <dbReference type="ARBA" id="ARBA00022527"/>
    </source>
</evidence>
<sequence length="308" mass="35115">IHMNKGYEMSRMCEVDVSPEPSSPTLLNESADTYCQADRWHHLCSSVRKLEFWEDFSTELIGSGFFSKVYKVIHSTTKKVMVVKVYKNDVDQDSIMREITGHTHTHTHTHYVSGGCLEELLARDDITLCWKEKVEVACDISRGMSYLHYKNIYHRDLNSKNCLIRVTTRGREAVVTDFGLAREVVELPANNPERKMSLVGSAFWMAPEMLRGEPYNHKVDVFSFGIMLCEILARIPADPEVLPRTQDYGLDVQAFSELVQGCPQRVLQLSASCCLMEPYCRPSFHELLDDLEDILENLELPQSSLATG</sequence>
<dbReference type="Gene3D" id="3.30.200.20">
    <property type="entry name" value="Phosphorylase Kinase, domain 1"/>
    <property type="match status" value="1"/>
</dbReference>
<dbReference type="FunFam" id="1.10.510.10:FF:000202">
    <property type="entry name" value="Dual specificity testis-specific protein kinase 2"/>
    <property type="match status" value="1"/>
</dbReference>
<protein>
    <submittedName>
        <fullName evidence="9">Zgc:113162</fullName>
    </submittedName>
</protein>
<evidence type="ECO:0000256" key="1">
    <source>
        <dbReference type="ARBA" id="ARBA00005843"/>
    </source>
</evidence>
<keyword evidence="3" id="KW-0808">Transferase</keyword>
<dbReference type="InterPro" id="IPR017441">
    <property type="entry name" value="Protein_kinase_ATP_BS"/>
</dbReference>
<organism evidence="9 10">
    <name type="scientific">Electrophorus electricus</name>
    <name type="common">Electric eel</name>
    <name type="synonym">Gymnotus electricus</name>
    <dbReference type="NCBI Taxonomy" id="8005"/>
    <lineage>
        <taxon>Eukaryota</taxon>
        <taxon>Metazoa</taxon>
        <taxon>Chordata</taxon>
        <taxon>Craniata</taxon>
        <taxon>Vertebrata</taxon>
        <taxon>Euteleostomi</taxon>
        <taxon>Actinopterygii</taxon>
        <taxon>Neopterygii</taxon>
        <taxon>Teleostei</taxon>
        <taxon>Ostariophysi</taxon>
        <taxon>Gymnotiformes</taxon>
        <taxon>Gymnotoidei</taxon>
        <taxon>Gymnotidae</taxon>
        <taxon>Electrophorus</taxon>
    </lineage>
</organism>
<evidence type="ECO:0000256" key="3">
    <source>
        <dbReference type="ARBA" id="ARBA00022679"/>
    </source>
</evidence>
<dbReference type="Proteomes" id="UP000314983">
    <property type="component" value="Chromosome 6"/>
</dbReference>
<dbReference type="Gene3D" id="1.10.510.10">
    <property type="entry name" value="Transferase(Phosphotransferase) domain 1"/>
    <property type="match status" value="1"/>
</dbReference>
<dbReference type="PROSITE" id="PS50011">
    <property type="entry name" value="PROTEIN_KINASE_DOM"/>
    <property type="match status" value="1"/>
</dbReference>
<dbReference type="InterPro" id="IPR050940">
    <property type="entry name" value="Actin_reg-Ser/Thr_kinase"/>
</dbReference>
<dbReference type="GeneTree" id="ENSGT00940000164721"/>
<dbReference type="PANTHER" id="PTHR46485:SF2">
    <property type="entry name" value="PROTEIN KINASE DOMAIN-CONTAINING PROTEIN"/>
    <property type="match status" value="1"/>
</dbReference>
<evidence type="ECO:0000256" key="6">
    <source>
        <dbReference type="ARBA" id="ARBA00022840"/>
    </source>
</evidence>
<dbReference type="InterPro" id="IPR001245">
    <property type="entry name" value="Ser-Thr/Tyr_kinase_cat_dom"/>
</dbReference>
<dbReference type="GO" id="GO:0005634">
    <property type="term" value="C:nucleus"/>
    <property type="evidence" value="ECO:0007669"/>
    <property type="project" value="TreeGrafter"/>
</dbReference>
<keyword evidence="10" id="KW-1185">Reference proteome</keyword>
<accession>A0A4W4GN57</accession>
<evidence type="ECO:0000259" key="8">
    <source>
        <dbReference type="PROSITE" id="PS50011"/>
    </source>
</evidence>
<dbReference type="PROSITE" id="PS00107">
    <property type="entry name" value="PROTEIN_KINASE_ATP"/>
    <property type="match status" value="1"/>
</dbReference>
<dbReference type="AlphaFoldDB" id="A0A4W4GN57"/>
<proteinExistence type="inferred from homology"/>
<keyword evidence="4 7" id="KW-0547">Nucleotide-binding</keyword>
<evidence type="ECO:0000256" key="4">
    <source>
        <dbReference type="ARBA" id="ARBA00022741"/>
    </source>
</evidence>
<dbReference type="Pfam" id="PF07714">
    <property type="entry name" value="PK_Tyr_Ser-Thr"/>
    <property type="match status" value="1"/>
</dbReference>
<evidence type="ECO:0000256" key="5">
    <source>
        <dbReference type="ARBA" id="ARBA00022777"/>
    </source>
</evidence>
<evidence type="ECO:0000313" key="10">
    <source>
        <dbReference type="Proteomes" id="UP000314983"/>
    </source>
</evidence>
<comment type="similarity">
    <text evidence="1">Belongs to the protein kinase superfamily. TKL Ser/Thr protein kinase family.</text>
</comment>
<evidence type="ECO:0000256" key="7">
    <source>
        <dbReference type="PROSITE-ProRule" id="PRU10141"/>
    </source>
</evidence>
<reference evidence="9" key="3">
    <citation type="submission" date="2020-05" db="EMBL/GenBank/DDBJ databases">
        <title>Electrophorus electricus (electric eel) genome, fEleEle1, primary haplotype.</title>
        <authorList>
            <person name="Myers G."/>
            <person name="Meyer A."/>
            <person name="Fedrigo O."/>
            <person name="Formenti G."/>
            <person name="Rhie A."/>
            <person name="Tracey A."/>
            <person name="Sims Y."/>
            <person name="Jarvis E.D."/>
        </authorList>
    </citation>
    <scope>NUCLEOTIDE SEQUENCE [LARGE SCALE GENOMIC DNA]</scope>
</reference>
<dbReference type="GO" id="GO:0004674">
    <property type="term" value="F:protein serine/threonine kinase activity"/>
    <property type="evidence" value="ECO:0007669"/>
    <property type="project" value="UniProtKB-KW"/>
</dbReference>
<reference evidence="10" key="2">
    <citation type="journal article" date="2017" name="Sci. Adv.">
        <title>A tail of two voltages: Proteomic comparison of the three electric organs of the electric eel.</title>
        <authorList>
            <person name="Traeger L.L."/>
            <person name="Sabat G."/>
            <person name="Barrett-Wilt G.A."/>
            <person name="Wells G.B."/>
            <person name="Sussman M.R."/>
        </authorList>
    </citation>
    <scope>NUCLEOTIDE SEQUENCE [LARGE SCALE GENOMIC DNA]</scope>
</reference>
<dbReference type="PANTHER" id="PTHR46485">
    <property type="entry name" value="LIM DOMAIN KINASE 1"/>
    <property type="match status" value="1"/>
</dbReference>
<keyword evidence="6 7" id="KW-0067">ATP-binding</keyword>
<reference evidence="9" key="4">
    <citation type="submission" date="2025-08" db="UniProtKB">
        <authorList>
            <consortium name="Ensembl"/>
        </authorList>
    </citation>
    <scope>IDENTIFICATION</scope>
</reference>
<feature type="binding site" evidence="7">
    <location>
        <position position="84"/>
    </location>
    <ligand>
        <name>ATP</name>
        <dbReference type="ChEBI" id="CHEBI:30616"/>
    </ligand>
</feature>
<keyword evidence="2" id="KW-0723">Serine/threonine-protein kinase</keyword>
<dbReference type="InterPro" id="IPR011009">
    <property type="entry name" value="Kinase-like_dom_sf"/>
</dbReference>
<feature type="domain" description="Protein kinase" evidence="8">
    <location>
        <begin position="55"/>
        <end position="295"/>
    </location>
</feature>
<evidence type="ECO:0000313" key="9">
    <source>
        <dbReference type="Ensembl" id="ENSEEEP00000037929.2"/>
    </source>
</evidence>
<dbReference type="GO" id="GO:0005524">
    <property type="term" value="F:ATP binding"/>
    <property type="evidence" value="ECO:0007669"/>
    <property type="project" value="UniProtKB-UniRule"/>
</dbReference>
<dbReference type="PRINTS" id="PR00109">
    <property type="entry name" value="TYRKINASE"/>
</dbReference>